<keyword evidence="1" id="KW-0472">Membrane</keyword>
<dbReference type="GeneID" id="56082747"/>
<name>A0A7D5TC11_9EURY</name>
<feature type="transmembrane region" description="Helical" evidence="1">
    <location>
        <begin position="65"/>
        <end position="85"/>
    </location>
</feature>
<dbReference type="Proteomes" id="UP000509346">
    <property type="component" value="Chromosome"/>
</dbReference>
<evidence type="ECO:0000313" key="3">
    <source>
        <dbReference type="Proteomes" id="UP000509346"/>
    </source>
</evidence>
<proteinExistence type="predicted"/>
<keyword evidence="1" id="KW-1133">Transmembrane helix</keyword>
<dbReference type="KEGG" id="hpel:HZS54_09120"/>
<feature type="transmembrane region" description="Helical" evidence="1">
    <location>
        <begin position="134"/>
        <end position="155"/>
    </location>
</feature>
<accession>A0A7D5TC11</accession>
<organism evidence="2 3">
    <name type="scientific">Halosimplex pelagicum</name>
    <dbReference type="NCBI Taxonomy" id="869886"/>
    <lineage>
        <taxon>Archaea</taxon>
        <taxon>Methanobacteriati</taxon>
        <taxon>Methanobacteriota</taxon>
        <taxon>Stenosarchaea group</taxon>
        <taxon>Halobacteria</taxon>
        <taxon>Halobacteriales</taxon>
        <taxon>Haloarculaceae</taxon>
        <taxon>Halosimplex</taxon>
    </lineage>
</organism>
<evidence type="ECO:0000313" key="2">
    <source>
        <dbReference type="EMBL" id="QLH81775.1"/>
    </source>
</evidence>
<sequence length="156" mass="15774">MTVGTLTIDWLPVGLLAGAAVGLVATLGMDLPMNRLPEGPTAPRVAAGTLSDATLESAPDGVATAAHYGAGVGTGVLFLAGVAATRWLLDGTALALAVAGAALFVLMNWFFSFVVVPTYGRVPDERVGRVRRDWALSALAYLLVASALVGGALAVA</sequence>
<evidence type="ECO:0000256" key="1">
    <source>
        <dbReference type="SAM" id="Phobius"/>
    </source>
</evidence>
<dbReference type="OrthoDB" id="340802at2157"/>
<feature type="transmembrane region" description="Helical" evidence="1">
    <location>
        <begin position="92"/>
        <end position="114"/>
    </location>
</feature>
<gene>
    <name evidence="2" type="ORF">HZS54_09120</name>
</gene>
<dbReference type="RefSeq" id="WP_179922109.1">
    <property type="nucleotide sequence ID" value="NZ_CP058909.1"/>
</dbReference>
<protein>
    <submittedName>
        <fullName evidence="2">Uncharacterized protein</fullName>
    </submittedName>
</protein>
<feature type="transmembrane region" description="Helical" evidence="1">
    <location>
        <begin position="7"/>
        <end position="29"/>
    </location>
</feature>
<reference evidence="2 3" key="1">
    <citation type="submission" date="2020-07" db="EMBL/GenBank/DDBJ databases">
        <title>Halosimplex litoreum sp. nov. and Halosimplex rubrum sp. nov., isolated from different salt environments.</title>
        <authorList>
            <person name="Cui H."/>
        </authorList>
    </citation>
    <scope>NUCLEOTIDE SEQUENCE [LARGE SCALE GENOMIC DNA]</scope>
    <source>
        <strain evidence="2 3">R2</strain>
    </source>
</reference>
<keyword evidence="1" id="KW-0812">Transmembrane</keyword>
<keyword evidence="3" id="KW-1185">Reference proteome</keyword>
<dbReference type="AlphaFoldDB" id="A0A7D5TC11"/>
<dbReference type="EMBL" id="CP058909">
    <property type="protein sequence ID" value="QLH81775.1"/>
    <property type="molecule type" value="Genomic_DNA"/>
</dbReference>